<dbReference type="SUPFAM" id="SSF109640">
    <property type="entry name" value="KRAB domain (Kruppel-associated box)"/>
    <property type="match status" value="1"/>
</dbReference>
<feature type="region of interest" description="Disordered" evidence="1">
    <location>
        <begin position="28"/>
        <end position="63"/>
    </location>
</feature>
<comment type="caution">
    <text evidence="3">The sequence shown here is derived from an EMBL/GenBank/DDBJ whole genome shotgun (WGS) entry which is preliminary data.</text>
</comment>
<reference evidence="3" key="1">
    <citation type="journal article" date="2021" name="Evol. Appl.">
        <title>The genome of the Pyrenean desman and the effects of bottlenecks and inbreeding on the genomic landscape of an endangered species.</title>
        <authorList>
            <person name="Escoda L."/>
            <person name="Castresana J."/>
        </authorList>
    </citation>
    <scope>NUCLEOTIDE SEQUENCE</scope>
    <source>
        <strain evidence="3">IBE-C5619</strain>
    </source>
</reference>
<dbReference type="CDD" id="cd07765">
    <property type="entry name" value="KRAB_A-box"/>
    <property type="match status" value="1"/>
</dbReference>
<dbReference type="InterPro" id="IPR050169">
    <property type="entry name" value="Krueppel_C2H2_ZnF"/>
</dbReference>
<dbReference type="Gene3D" id="6.10.140.140">
    <property type="match status" value="1"/>
</dbReference>
<protein>
    <recommendedName>
        <fullName evidence="2">KRAB domain-containing protein</fullName>
    </recommendedName>
</protein>
<accession>A0A8J6DLZ9</accession>
<evidence type="ECO:0000256" key="1">
    <source>
        <dbReference type="SAM" id="MobiDB-lite"/>
    </source>
</evidence>
<feature type="region of interest" description="Disordered" evidence="1">
    <location>
        <begin position="113"/>
        <end position="133"/>
    </location>
</feature>
<gene>
    <name evidence="3" type="ORF">J0S82_004012</name>
</gene>
<dbReference type="Proteomes" id="UP000700334">
    <property type="component" value="Unassembled WGS sequence"/>
</dbReference>
<dbReference type="InterPro" id="IPR036051">
    <property type="entry name" value="KRAB_dom_sf"/>
</dbReference>
<dbReference type="PANTHER" id="PTHR23232">
    <property type="entry name" value="KRAB DOMAIN C2H2 ZINC FINGER"/>
    <property type="match status" value="1"/>
</dbReference>
<dbReference type="EMBL" id="JAGFMF010011778">
    <property type="protein sequence ID" value="KAG8513066.1"/>
    <property type="molecule type" value="Genomic_DNA"/>
</dbReference>
<dbReference type="InterPro" id="IPR001909">
    <property type="entry name" value="KRAB"/>
</dbReference>
<feature type="domain" description="KRAB" evidence="2">
    <location>
        <begin position="176"/>
        <end position="247"/>
    </location>
</feature>
<dbReference type="PANTHER" id="PTHR23232:SF158">
    <property type="entry name" value="KRAB DOMAIN-CONTAINING PROTEIN 5"/>
    <property type="match status" value="1"/>
</dbReference>
<dbReference type="Pfam" id="PF01352">
    <property type="entry name" value="KRAB"/>
    <property type="match status" value="1"/>
</dbReference>
<evidence type="ECO:0000259" key="2">
    <source>
        <dbReference type="PROSITE" id="PS50805"/>
    </source>
</evidence>
<evidence type="ECO:0000313" key="4">
    <source>
        <dbReference type="Proteomes" id="UP000700334"/>
    </source>
</evidence>
<keyword evidence="4" id="KW-1185">Reference proteome</keyword>
<dbReference type="SMART" id="SM00349">
    <property type="entry name" value="KRAB"/>
    <property type="match status" value="1"/>
</dbReference>
<dbReference type="AlphaFoldDB" id="A0A8J6DLZ9"/>
<feature type="region of interest" description="Disordered" evidence="1">
    <location>
        <begin position="361"/>
        <end position="395"/>
    </location>
</feature>
<sequence length="978" mass="105246">MQGPPFALGPSDLLSVACGLQVTRGGDRKLLRPASVPQAPGAPRNSRRRGPGSSCSCERPSAVSGPLLRGLRVHTGAVHPVGREPGQPYGCTAARCTREPRAHSSLFMGAAGRRQVPRAPGAQEKEGPPRPWVLPPAPRPPGPVLGMPPLHCLVPQASPHVLPVLHPGGPVPWGLLTFGDVAIEFSQEEWECLDQAQRELYRDVILENHRNLVSLGFTVSKPDLVVFLEQRDESWEVKRKGTVVTSPETDTFLSYASLDAQANPYRPGRSLCSGDSTSTDQIVTHRAHGVLAWRCHSMCMEDVLSYHLAGPAVSPECDLREQQRGCVPKGPVPASPASEDVSCGPSGCGIRNKFQTLPSPIATQGHRHHLGGKSARQGAQEEQHPTEGVSKVPSGGYGGAVRPLWSLLGDPDVDTAAMALNPTWTPQDGHVDLARAPGDHRGHWAWTEDTTKAVQTANLVNRRRSSRCWRSGAHPRGSARESWVRFRVWPQGEVSRVLREFSREPAEVVSPEALCPQERSTRLFVGPSSDAFPGWTSRWPCGSRACGLSLGRVATVLPPSMSSDLCMDGTPRPQMRLCGAAAVDDTRHWWDWGRQQSSLGLRPTGAKVTQIEEKGQCGVHQYKCGIQAPHQVMRTAQHMYLRDVFTSLIVTRPLPFLILGQLTPTLSCESSSPLSFRDWAVSPSLFSALAASPLRPTRVLVCLPQYLQPHPTPAAPPLHLQSRPLTYSPTHTPSARPLCPAPASPAATFTLVLASRTWGEVLGCVNLVSSGAPQSEGKGLDAWNDAVRRVLTLVGSEEMVQLSYPNAGLQATGEMSQRGRRRPGAASLSCECGCMSGRLAAAAAAEGPCRVRCCAGTSRQLWEHLLLCLLLSQEVDLACHLAVNMLQGLPTTLALITVVPPPAPPPTPPPHALSLLALDAPLPEGFPGRSSGLCPPDARLWPHYPSEPPGGALGPQHLYGPRCLSFLGRTAPRPRPYT</sequence>
<dbReference type="GO" id="GO:0006355">
    <property type="term" value="P:regulation of DNA-templated transcription"/>
    <property type="evidence" value="ECO:0007669"/>
    <property type="project" value="InterPro"/>
</dbReference>
<name>A0A8J6DLZ9_GALPY</name>
<organism evidence="3 4">
    <name type="scientific">Galemys pyrenaicus</name>
    <name type="common">Iberian desman</name>
    <name type="synonym">Pyrenean desman</name>
    <dbReference type="NCBI Taxonomy" id="202257"/>
    <lineage>
        <taxon>Eukaryota</taxon>
        <taxon>Metazoa</taxon>
        <taxon>Chordata</taxon>
        <taxon>Craniata</taxon>
        <taxon>Vertebrata</taxon>
        <taxon>Euteleostomi</taxon>
        <taxon>Mammalia</taxon>
        <taxon>Eutheria</taxon>
        <taxon>Laurasiatheria</taxon>
        <taxon>Eulipotyphla</taxon>
        <taxon>Talpidae</taxon>
        <taxon>Galemys</taxon>
    </lineage>
</organism>
<dbReference type="PROSITE" id="PS50805">
    <property type="entry name" value="KRAB"/>
    <property type="match status" value="1"/>
</dbReference>
<proteinExistence type="predicted"/>
<evidence type="ECO:0000313" key="3">
    <source>
        <dbReference type="EMBL" id="KAG8513066.1"/>
    </source>
</evidence>